<dbReference type="InterPro" id="IPR051799">
    <property type="entry name" value="NADH_flavin_oxidoreductase"/>
</dbReference>
<gene>
    <name evidence="4" type="ORF">BkAM31D_20055</name>
</gene>
<proteinExistence type="predicted"/>
<dbReference type="RefSeq" id="WP_066156533.1">
    <property type="nucleotide sequence ID" value="NZ_CP020814.1"/>
</dbReference>
<dbReference type="Gene3D" id="3.20.20.70">
    <property type="entry name" value="Aldolase class I"/>
    <property type="match status" value="1"/>
</dbReference>
<dbReference type="PANTHER" id="PTHR43656">
    <property type="entry name" value="BINDING OXIDOREDUCTASE, PUTATIVE (AFU_ORTHOLOGUE AFUA_2G08260)-RELATED"/>
    <property type="match status" value="1"/>
</dbReference>
<dbReference type="Pfam" id="PF00724">
    <property type="entry name" value="Oxidored_FMN"/>
    <property type="match status" value="1"/>
</dbReference>
<dbReference type="GO" id="GO:0010181">
    <property type="term" value="F:FMN binding"/>
    <property type="evidence" value="ECO:0007669"/>
    <property type="project" value="InterPro"/>
</dbReference>
<keyword evidence="2 4" id="KW-0560">Oxidoreductase</keyword>
<evidence type="ECO:0000313" key="5">
    <source>
        <dbReference type="Proteomes" id="UP000193006"/>
    </source>
</evidence>
<dbReference type="AlphaFoldDB" id="A0A1X9MES3"/>
<reference evidence="4 5" key="1">
    <citation type="submission" date="2017-04" db="EMBL/GenBank/DDBJ databases">
        <title>Bacillus krulwichiae AM31D Genome sequencing and assembly.</title>
        <authorList>
            <person name="Krulwich T.A."/>
            <person name="Anastor L."/>
            <person name="Ehrlich R."/>
            <person name="Ehrlich G.D."/>
            <person name="Janto B."/>
        </authorList>
    </citation>
    <scope>NUCLEOTIDE SEQUENCE [LARGE SCALE GENOMIC DNA]</scope>
    <source>
        <strain evidence="4 5">AM31D</strain>
    </source>
</reference>
<dbReference type="CDD" id="cd04735">
    <property type="entry name" value="OYE_like_4_FMN"/>
    <property type="match status" value="1"/>
</dbReference>
<keyword evidence="1" id="KW-0285">Flavoprotein</keyword>
<evidence type="ECO:0000313" key="4">
    <source>
        <dbReference type="EMBL" id="ARK31949.1"/>
    </source>
</evidence>
<name>A0A1X9MES3_9BACI</name>
<evidence type="ECO:0000256" key="1">
    <source>
        <dbReference type="ARBA" id="ARBA00022630"/>
    </source>
</evidence>
<dbReference type="EMBL" id="CP020814">
    <property type="protein sequence ID" value="ARK31949.1"/>
    <property type="molecule type" value="Genomic_DNA"/>
</dbReference>
<dbReference type="SUPFAM" id="SSF51395">
    <property type="entry name" value="FMN-linked oxidoreductases"/>
    <property type="match status" value="1"/>
</dbReference>
<dbReference type="GO" id="GO:0016491">
    <property type="term" value="F:oxidoreductase activity"/>
    <property type="evidence" value="ECO:0007669"/>
    <property type="project" value="UniProtKB-KW"/>
</dbReference>
<dbReference type="InterPro" id="IPR001155">
    <property type="entry name" value="OxRdtase_FMN_N"/>
</dbReference>
<dbReference type="PANTHER" id="PTHR43656:SF2">
    <property type="entry name" value="BINDING OXIDOREDUCTASE, PUTATIVE (AFU_ORTHOLOGUE AFUA_2G08260)-RELATED"/>
    <property type="match status" value="1"/>
</dbReference>
<dbReference type="EC" id="1.-.-.-" evidence="4"/>
<evidence type="ECO:0000256" key="2">
    <source>
        <dbReference type="ARBA" id="ARBA00023002"/>
    </source>
</evidence>
<evidence type="ECO:0000259" key="3">
    <source>
        <dbReference type="Pfam" id="PF00724"/>
    </source>
</evidence>
<dbReference type="InterPro" id="IPR013785">
    <property type="entry name" value="Aldolase_TIM"/>
</dbReference>
<organism evidence="4 5">
    <name type="scientific">Halalkalibacter krulwichiae</name>
    <dbReference type="NCBI Taxonomy" id="199441"/>
    <lineage>
        <taxon>Bacteria</taxon>
        <taxon>Bacillati</taxon>
        <taxon>Bacillota</taxon>
        <taxon>Bacilli</taxon>
        <taxon>Bacillales</taxon>
        <taxon>Bacillaceae</taxon>
        <taxon>Halalkalibacter</taxon>
    </lineage>
</organism>
<sequence length="371" mass="41187">MSNQKILEPFRLRSGVELKNRVLMAPMTNFSSDENGVVTDEELAYYERRSAGVGAVITACVYVTKDGKGFPGEFGGDEDELIPSLTRLASTIKGKGAKAILQIFHGGRMAPPNEVPNGQTISASAVAAERDGAKIPKEMTEEDISRIINAFGETTRRAIEAGFDGVEIHGANTYLIQQFFSPHSNRRQDQWGGSIEKRMNFPKAIVEEVLQTVKQYTTDPFIVGYRFSPEEAENPGITFDDTLKLTEVLASYPLDYLHISVQDFWGGSIRDHNDTGSRVVRIQDHIGHKIPIIGVGSLHTPEDVNKALDVVPLIALGRELIIEPDWMKKVETHQTEDIRTTLSKNDQEALVIPTPLWQAIMNTPGWFPVQD</sequence>
<feature type="domain" description="NADH:flavin oxidoreductase/NADH oxidase N-terminal" evidence="3">
    <location>
        <begin position="6"/>
        <end position="334"/>
    </location>
</feature>
<dbReference type="STRING" id="199441.BkAM31D_20055"/>
<keyword evidence="5" id="KW-1185">Reference proteome</keyword>
<protein>
    <submittedName>
        <fullName evidence="4">NADH oxidase</fullName>
        <ecNumber evidence="4">1.-.-.-</ecNumber>
    </submittedName>
</protein>
<dbReference type="Proteomes" id="UP000193006">
    <property type="component" value="Chromosome"/>
</dbReference>
<dbReference type="KEGG" id="bkw:BkAM31D_20055"/>
<accession>A0A1X9MES3</accession>